<dbReference type="Gene3D" id="3.30.160.390">
    <property type="entry name" value="Integrase, DNA-binding domain"/>
    <property type="match status" value="1"/>
</dbReference>
<organism evidence="7 8">
    <name type="scientific">Spiribacter salinus</name>
    <dbReference type="NCBI Taxonomy" id="1335746"/>
    <lineage>
        <taxon>Bacteria</taxon>
        <taxon>Pseudomonadati</taxon>
        <taxon>Pseudomonadota</taxon>
        <taxon>Gammaproteobacteria</taxon>
        <taxon>Chromatiales</taxon>
        <taxon>Ectothiorhodospiraceae</taxon>
        <taxon>Spiribacter</taxon>
    </lineage>
</organism>
<comment type="similarity">
    <text evidence="1">Belongs to the 'phage' integrase family.</text>
</comment>
<evidence type="ECO:0000259" key="6">
    <source>
        <dbReference type="PROSITE" id="PS51898"/>
    </source>
</evidence>
<name>A0A540VGV1_9GAMM</name>
<dbReference type="InterPro" id="IPR011010">
    <property type="entry name" value="DNA_brk_join_enz"/>
</dbReference>
<dbReference type="InterPro" id="IPR010998">
    <property type="entry name" value="Integrase_recombinase_N"/>
</dbReference>
<dbReference type="Pfam" id="PF13356">
    <property type="entry name" value="Arm-DNA-bind_3"/>
    <property type="match status" value="1"/>
</dbReference>
<dbReference type="GO" id="GO:0003677">
    <property type="term" value="F:DNA binding"/>
    <property type="evidence" value="ECO:0007669"/>
    <property type="project" value="UniProtKB-KW"/>
</dbReference>
<keyword evidence="3" id="KW-0238">DNA-binding</keyword>
<comment type="caution">
    <text evidence="7">The sequence shown here is derived from an EMBL/GenBank/DDBJ whole genome shotgun (WGS) entry which is preliminary data.</text>
</comment>
<evidence type="ECO:0000313" key="8">
    <source>
        <dbReference type="Proteomes" id="UP000315400"/>
    </source>
</evidence>
<dbReference type="Gene3D" id="1.10.443.10">
    <property type="entry name" value="Intergrase catalytic core"/>
    <property type="match status" value="1"/>
</dbReference>
<dbReference type="PROSITE" id="PS51898">
    <property type="entry name" value="TYR_RECOMBINASE"/>
    <property type="match status" value="1"/>
</dbReference>
<dbReference type="EMBL" id="VIFK01000360">
    <property type="protein sequence ID" value="TQE95912.1"/>
    <property type="molecule type" value="Genomic_DNA"/>
</dbReference>
<dbReference type="GO" id="GO:0006310">
    <property type="term" value="P:DNA recombination"/>
    <property type="evidence" value="ECO:0007669"/>
    <property type="project" value="UniProtKB-KW"/>
</dbReference>
<dbReference type="SUPFAM" id="SSF56349">
    <property type="entry name" value="DNA breaking-rejoining enzymes"/>
    <property type="match status" value="1"/>
</dbReference>
<dbReference type="GO" id="GO:0015074">
    <property type="term" value="P:DNA integration"/>
    <property type="evidence" value="ECO:0007669"/>
    <property type="project" value="UniProtKB-KW"/>
</dbReference>
<evidence type="ECO:0000256" key="4">
    <source>
        <dbReference type="ARBA" id="ARBA00023172"/>
    </source>
</evidence>
<proteinExistence type="inferred from homology"/>
<evidence type="ECO:0000256" key="2">
    <source>
        <dbReference type="ARBA" id="ARBA00022908"/>
    </source>
</evidence>
<reference evidence="7 8" key="1">
    <citation type="submission" date="2019-06" db="EMBL/GenBank/DDBJ databases">
        <title>Metagenome assembled Genome of Spiribacter salinus SL48-SHIP from the microbial mat of Salt Lake 48 (Novosibirsk region, Russia).</title>
        <authorList>
            <person name="Shipova A."/>
            <person name="Rozanov A.S."/>
            <person name="Bryanskaya A.V."/>
            <person name="Peltek S.E."/>
        </authorList>
    </citation>
    <scope>NUCLEOTIDE SEQUENCE [LARGE SCALE GENOMIC DNA]</scope>
    <source>
        <strain evidence="7">SL48-SHIP-2</strain>
    </source>
</reference>
<dbReference type="PANTHER" id="PTHR30629:SF2">
    <property type="entry name" value="PROPHAGE INTEGRASE INTS-RELATED"/>
    <property type="match status" value="1"/>
</dbReference>
<evidence type="ECO:0000313" key="7">
    <source>
        <dbReference type="EMBL" id="TQE95912.1"/>
    </source>
</evidence>
<dbReference type="InterPro" id="IPR025166">
    <property type="entry name" value="Integrase_DNA_bind_dom"/>
</dbReference>
<dbReference type="InterPro" id="IPR038488">
    <property type="entry name" value="Integrase_DNA-bd_sf"/>
</dbReference>
<evidence type="ECO:0000256" key="5">
    <source>
        <dbReference type="SAM" id="MobiDB-lite"/>
    </source>
</evidence>
<evidence type="ECO:0000256" key="1">
    <source>
        <dbReference type="ARBA" id="ARBA00008857"/>
    </source>
</evidence>
<dbReference type="Gene3D" id="1.10.150.130">
    <property type="match status" value="1"/>
</dbReference>
<dbReference type="Pfam" id="PF00589">
    <property type="entry name" value="Phage_integrase"/>
    <property type="match status" value="1"/>
</dbReference>
<keyword evidence="2" id="KW-0229">DNA integration</keyword>
<feature type="domain" description="Tyr recombinase" evidence="6">
    <location>
        <begin position="222"/>
        <end position="402"/>
    </location>
</feature>
<accession>A0A540VGV1</accession>
<gene>
    <name evidence="7" type="ORF">FKY71_16880</name>
</gene>
<dbReference type="AlphaFoldDB" id="A0A540VGV1"/>
<evidence type="ECO:0000256" key="3">
    <source>
        <dbReference type="ARBA" id="ARBA00023125"/>
    </source>
</evidence>
<dbReference type="InterPro" id="IPR013762">
    <property type="entry name" value="Integrase-like_cat_sf"/>
</dbReference>
<sequence length="428" mass="47446">MGYTANQGTRNPMKITNTTVNKLTPPESGYRLEWDSDLRGFGVRVTAAGAKSYIAQAKVGGKARRVTLGRHGTITADLARRKAKTELGSMADGTDPSAEKQHQKALSVTLREVADDYKENRRTAKGLPLKESTKADIEKHLSGIFSDWQKRPIAKINRELVQRRYSERCGRSVAQANQAMRVLRALINYAAAKYRDPEGNPIILDNPVKVLRDASILRGVKARTNAVPLEKIGGWWSAVQAMRNDPALTTVSKSAADLIALLTLTGLRVGEARSLKWSEIDLDDESLVLTDTKNRESVTLPLSSAAAAIIRERGNDAEYVFPARSGKGHINDVRGQLERLAEATGITVTAHDIRRTFRAVAAACNVELWRTKALMNHKQNHDVTLANYTDLSDVRYLEPEADRIAEYFENQRRVFEADNVVSMEGKRA</sequence>
<feature type="region of interest" description="Disordered" evidence="5">
    <location>
        <begin position="1"/>
        <end position="22"/>
    </location>
</feature>
<dbReference type="Proteomes" id="UP000315400">
    <property type="component" value="Unassembled WGS sequence"/>
</dbReference>
<dbReference type="InterPro" id="IPR050808">
    <property type="entry name" value="Phage_Integrase"/>
</dbReference>
<protein>
    <submittedName>
        <fullName evidence="7">Integrase family protein</fullName>
    </submittedName>
</protein>
<keyword evidence="4" id="KW-0233">DNA recombination</keyword>
<dbReference type="InterPro" id="IPR002104">
    <property type="entry name" value="Integrase_catalytic"/>
</dbReference>
<dbReference type="PANTHER" id="PTHR30629">
    <property type="entry name" value="PROPHAGE INTEGRASE"/>
    <property type="match status" value="1"/>
</dbReference>